<proteinExistence type="inferred from homology"/>
<dbReference type="PANTHER" id="PTHR12560">
    <property type="entry name" value="LONGEVITY ASSURANCE FACTOR 1 LAG1"/>
    <property type="match status" value="1"/>
</dbReference>
<evidence type="ECO:0000256" key="1">
    <source>
        <dbReference type="ARBA" id="ARBA00004141"/>
    </source>
</evidence>
<feature type="transmembrane region" description="Helical" evidence="8">
    <location>
        <begin position="365"/>
        <end position="386"/>
    </location>
</feature>
<evidence type="ECO:0000256" key="6">
    <source>
        <dbReference type="PROSITE-ProRule" id="PRU00205"/>
    </source>
</evidence>
<feature type="region of interest" description="Disordered" evidence="7">
    <location>
        <begin position="392"/>
        <end position="434"/>
    </location>
</feature>
<keyword evidence="3 6" id="KW-0812">Transmembrane</keyword>
<evidence type="ECO:0000256" key="2">
    <source>
        <dbReference type="ARBA" id="ARBA00009808"/>
    </source>
</evidence>
<dbReference type="GO" id="GO:0046513">
    <property type="term" value="P:ceramide biosynthetic process"/>
    <property type="evidence" value="ECO:0007669"/>
    <property type="project" value="InterPro"/>
</dbReference>
<evidence type="ECO:0000313" key="11">
    <source>
        <dbReference type="Proteomes" id="UP000635477"/>
    </source>
</evidence>
<dbReference type="GO" id="GO:0016020">
    <property type="term" value="C:membrane"/>
    <property type="evidence" value="ECO:0007669"/>
    <property type="project" value="UniProtKB-SubCell"/>
</dbReference>
<dbReference type="PROSITE" id="PS50922">
    <property type="entry name" value="TLC"/>
    <property type="match status" value="1"/>
</dbReference>
<protein>
    <recommendedName>
        <fullName evidence="9">TLC domain-containing protein</fullName>
    </recommendedName>
</protein>
<comment type="subcellular location">
    <subcellularLocation>
        <location evidence="1">Membrane</location>
        <topology evidence="1">Multi-pass membrane protein</topology>
    </subcellularLocation>
</comment>
<keyword evidence="5 6" id="KW-0472">Membrane</keyword>
<organism evidence="10 11">
    <name type="scientific">Fusarium zealandicum</name>
    <dbReference type="NCBI Taxonomy" id="1053134"/>
    <lineage>
        <taxon>Eukaryota</taxon>
        <taxon>Fungi</taxon>
        <taxon>Dikarya</taxon>
        <taxon>Ascomycota</taxon>
        <taxon>Pezizomycotina</taxon>
        <taxon>Sordariomycetes</taxon>
        <taxon>Hypocreomycetidae</taxon>
        <taxon>Hypocreales</taxon>
        <taxon>Nectriaceae</taxon>
        <taxon>Fusarium</taxon>
        <taxon>Fusarium staphyleae species complex</taxon>
    </lineage>
</organism>
<evidence type="ECO:0000256" key="7">
    <source>
        <dbReference type="SAM" id="MobiDB-lite"/>
    </source>
</evidence>
<keyword evidence="11" id="KW-1185">Reference proteome</keyword>
<accession>A0A8H4UGR5</accession>
<feature type="transmembrane region" description="Helical" evidence="8">
    <location>
        <begin position="66"/>
        <end position="83"/>
    </location>
</feature>
<feature type="transmembrane region" description="Helical" evidence="8">
    <location>
        <begin position="112"/>
        <end position="135"/>
    </location>
</feature>
<evidence type="ECO:0000256" key="8">
    <source>
        <dbReference type="SAM" id="Phobius"/>
    </source>
</evidence>
<reference evidence="10" key="2">
    <citation type="submission" date="2020-05" db="EMBL/GenBank/DDBJ databases">
        <authorList>
            <person name="Kim H.-S."/>
            <person name="Proctor R.H."/>
            <person name="Brown D.W."/>
        </authorList>
    </citation>
    <scope>NUCLEOTIDE SEQUENCE</scope>
    <source>
        <strain evidence="10">NRRL 22465</strain>
    </source>
</reference>
<dbReference type="InterPro" id="IPR016439">
    <property type="entry name" value="Lag1/Lac1-like"/>
</dbReference>
<feature type="domain" description="TLC" evidence="9">
    <location>
        <begin position="150"/>
        <end position="387"/>
    </location>
</feature>
<dbReference type="GO" id="GO:0050291">
    <property type="term" value="F:sphingosine N-acyltransferase activity"/>
    <property type="evidence" value="ECO:0007669"/>
    <property type="project" value="InterPro"/>
</dbReference>
<sequence>MTEFEGHDTGRVLQPLLGCSSNASNTNGLSTAPAIPDTTSMAARRSRRRSTCAEESFAQWMSDNQIGFSFNLLALLCLAHLIPRARPYTTKFLTLSYHDPTSGKYRNGIDDVYLIASFIVLFTWLRAGVMKYILAPFAKLCGVHKENNMIRFSEQSWLLCYYAVFWTMGMYIYITSDYWLNMKELWTNWPQRELDGLAKFYILGQWAFWLQQIIVINMEKRRKDYWQTLSHHLVTCCLIYACYAYHQTRVGNVILVTMDFIDIVLPLAKCLKYLGFKTLCDVMFGVFLVSWIATRHVFYSIVCWSIFADIPEIIGETCWKGSSSTLQGPLPTPEGYRYLLEPFLDSKGIVCFGQVPKWSFLTPLLLLQCMNCIWLVMIARVALKVLRKEGAEDSRSDDEGGKDDEFAVEDDCSSTEELLPEKIGSTSFEPPFDGKDEVLALINGRHSPKKGSNGRVKNT</sequence>
<evidence type="ECO:0000259" key="9">
    <source>
        <dbReference type="PROSITE" id="PS50922"/>
    </source>
</evidence>
<dbReference type="Pfam" id="PF03798">
    <property type="entry name" value="TRAM_LAG1_CLN8"/>
    <property type="match status" value="1"/>
</dbReference>
<evidence type="ECO:0000256" key="4">
    <source>
        <dbReference type="ARBA" id="ARBA00022989"/>
    </source>
</evidence>
<dbReference type="Proteomes" id="UP000635477">
    <property type="component" value="Unassembled WGS sequence"/>
</dbReference>
<reference evidence="10" key="1">
    <citation type="journal article" date="2020" name="BMC Genomics">
        <title>Correction to: Identification and distribution of gene clusters required for synthesis of sphingolipid metabolism inhibitors in diverse species of the filamentous fungus Fusarium.</title>
        <authorList>
            <person name="Kim H.S."/>
            <person name="Lohmar J.M."/>
            <person name="Busman M."/>
            <person name="Brown D.W."/>
            <person name="Naumann T.A."/>
            <person name="Divon H.H."/>
            <person name="Lysoe E."/>
            <person name="Uhlig S."/>
            <person name="Proctor R.H."/>
        </authorList>
    </citation>
    <scope>NUCLEOTIDE SEQUENCE</scope>
    <source>
        <strain evidence="10">NRRL 22465</strain>
    </source>
</reference>
<feature type="compositionally biased region" description="Basic and acidic residues" evidence="7">
    <location>
        <begin position="392"/>
        <end position="405"/>
    </location>
</feature>
<dbReference type="OrthoDB" id="537032at2759"/>
<dbReference type="PANTHER" id="PTHR12560:SF0">
    <property type="entry name" value="LD18904P"/>
    <property type="match status" value="1"/>
</dbReference>
<comment type="caution">
    <text evidence="10">The sequence shown here is derived from an EMBL/GenBank/DDBJ whole genome shotgun (WGS) entry which is preliminary data.</text>
</comment>
<keyword evidence="4 8" id="KW-1133">Transmembrane helix</keyword>
<dbReference type="AlphaFoldDB" id="A0A8H4UGR5"/>
<evidence type="ECO:0000256" key="3">
    <source>
        <dbReference type="ARBA" id="ARBA00022692"/>
    </source>
</evidence>
<comment type="similarity">
    <text evidence="2">Belongs to the sphingosine N-acyltransferase family.</text>
</comment>
<dbReference type="SMART" id="SM00724">
    <property type="entry name" value="TLC"/>
    <property type="match status" value="1"/>
</dbReference>
<feature type="transmembrane region" description="Helical" evidence="8">
    <location>
        <begin position="283"/>
        <end position="307"/>
    </location>
</feature>
<name>A0A8H4UGR5_9HYPO</name>
<evidence type="ECO:0000256" key="5">
    <source>
        <dbReference type="ARBA" id="ARBA00023136"/>
    </source>
</evidence>
<dbReference type="InterPro" id="IPR006634">
    <property type="entry name" value="TLC-dom"/>
</dbReference>
<dbReference type="EMBL" id="JABEYC010000544">
    <property type="protein sequence ID" value="KAF4976379.1"/>
    <property type="molecule type" value="Genomic_DNA"/>
</dbReference>
<feature type="transmembrane region" description="Helical" evidence="8">
    <location>
        <begin position="156"/>
        <end position="176"/>
    </location>
</feature>
<gene>
    <name evidence="10" type="ORF">FZEAL_6940</name>
</gene>
<feature type="transmembrane region" description="Helical" evidence="8">
    <location>
        <begin position="196"/>
        <end position="216"/>
    </location>
</feature>
<evidence type="ECO:0000313" key="10">
    <source>
        <dbReference type="EMBL" id="KAF4976379.1"/>
    </source>
</evidence>